<dbReference type="GO" id="GO:0016787">
    <property type="term" value="F:hydrolase activity"/>
    <property type="evidence" value="ECO:0007669"/>
    <property type="project" value="UniProtKB-KW"/>
</dbReference>
<evidence type="ECO:0000256" key="1">
    <source>
        <dbReference type="ARBA" id="ARBA00022729"/>
    </source>
</evidence>
<proteinExistence type="predicted"/>
<accession>X1QKL3</accession>
<reference evidence="3" key="1">
    <citation type="journal article" date="2014" name="Front. Microbiol.">
        <title>High frequency of phylogenetically diverse reductive dehalogenase-homologous genes in deep subseafloor sedimentary metagenomes.</title>
        <authorList>
            <person name="Kawai M."/>
            <person name="Futagami T."/>
            <person name="Toyoda A."/>
            <person name="Takaki Y."/>
            <person name="Nishi S."/>
            <person name="Hori S."/>
            <person name="Arai W."/>
            <person name="Tsubouchi T."/>
            <person name="Morono Y."/>
            <person name="Uchiyama I."/>
            <person name="Ito T."/>
            <person name="Fujiyama A."/>
            <person name="Inagaki F."/>
            <person name="Takami H."/>
        </authorList>
    </citation>
    <scope>NUCLEOTIDE SEQUENCE</scope>
    <source>
        <strain evidence="3">Expedition CK06-06</strain>
    </source>
</reference>
<dbReference type="AlphaFoldDB" id="X1QKL3"/>
<name>X1QKL3_9ZZZZ</name>
<dbReference type="EMBL" id="BARV01039231">
    <property type="protein sequence ID" value="GAI55356.1"/>
    <property type="molecule type" value="Genomic_DNA"/>
</dbReference>
<dbReference type="PANTHER" id="PTHR43817">
    <property type="entry name" value="GLYCOSYL HYDROLASE"/>
    <property type="match status" value="1"/>
</dbReference>
<keyword evidence="1" id="KW-0732">Signal</keyword>
<evidence type="ECO:0000313" key="3">
    <source>
        <dbReference type="EMBL" id="GAI55356.1"/>
    </source>
</evidence>
<evidence type="ECO:0008006" key="4">
    <source>
        <dbReference type="Google" id="ProtNLM"/>
    </source>
</evidence>
<gene>
    <name evidence="3" type="ORF">S06H3_60198</name>
</gene>
<organism evidence="3">
    <name type="scientific">marine sediment metagenome</name>
    <dbReference type="NCBI Taxonomy" id="412755"/>
    <lineage>
        <taxon>unclassified sequences</taxon>
        <taxon>metagenomes</taxon>
        <taxon>ecological metagenomes</taxon>
    </lineage>
</organism>
<dbReference type="PANTHER" id="PTHR43817:SF1">
    <property type="entry name" value="HYDROLASE, FAMILY 43, PUTATIVE (AFU_ORTHOLOGUE AFUA_3G01660)-RELATED"/>
    <property type="match status" value="1"/>
</dbReference>
<dbReference type="Pfam" id="PF17132">
    <property type="entry name" value="Glyco_hydro_106"/>
    <property type="match status" value="1"/>
</dbReference>
<feature type="non-terminal residue" evidence="3">
    <location>
        <position position="1"/>
    </location>
</feature>
<keyword evidence="2" id="KW-0378">Hydrolase</keyword>
<protein>
    <recommendedName>
        <fullName evidence="4">Beta-galactosidase trimerisation domain-containing protein</fullName>
    </recommendedName>
</protein>
<comment type="caution">
    <text evidence="3">The sequence shown here is derived from an EMBL/GenBank/DDBJ whole genome shotgun (WGS) entry which is preliminary data.</text>
</comment>
<feature type="non-terminal residue" evidence="3">
    <location>
        <position position="191"/>
    </location>
</feature>
<sequence length="191" mass="21214">SPNILMKRAKVRKGKIEFPGGTSYSIMVMPSFETMTPKLLAKIESLVKSGAAVIGSPPVKSPSLENYPDCDSEVKKLAKKLWGTLERPAEIIKRKYGRGTIYFGGPKPKKLYPEYDSTASVLKQMGVSEDFTSTGPVRYGHRTTKQQEIYFVSNKSAESIQADCTFRVGKGKPQLWDPVTGQSRTLPQYKT</sequence>
<evidence type="ECO:0000256" key="2">
    <source>
        <dbReference type="ARBA" id="ARBA00022801"/>
    </source>
</evidence>